<reference evidence="2 3" key="1">
    <citation type="submission" date="2019-01" db="EMBL/GenBank/DDBJ databases">
        <title>Novel species of Nocardioides.</title>
        <authorList>
            <person name="Liu Q."/>
            <person name="Xin Y.-H."/>
        </authorList>
    </citation>
    <scope>NUCLEOTIDE SEQUENCE [LARGE SCALE GENOMIC DNA]</scope>
    <source>
        <strain evidence="2 3">HLT3-15</strain>
    </source>
</reference>
<proteinExistence type="predicted"/>
<gene>
    <name evidence="2" type="ORF">EUA06_05640</name>
</gene>
<evidence type="ECO:0000313" key="2">
    <source>
        <dbReference type="EMBL" id="RYB92435.1"/>
    </source>
</evidence>
<keyword evidence="3" id="KW-1185">Reference proteome</keyword>
<feature type="transmembrane region" description="Helical" evidence="1">
    <location>
        <begin position="177"/>
        <end position="195"/>
    </location>
</feature>
<protein>
    <submittedName>
        <fullName evidence="2">Uncharacterized protein</fullName>
    </submittedName>
</protein>
<feature type="transmembrane region" description="Helical" evidence="1">
    <location>
        <begin position="151"/>
        <end position="168"/>
    </location>
</feature>
<dbReference type="Proteomes" id="UP000291838">
    <property type="component" value="Unassembled WGS sequence"/>
</dbReference>
<keyword evidence="1" id="KW-1133">Transmembrane helix</keyword>
<evidence type="ECO:0000313" key="3">
    <source>
        <dbReference type="Proteomes" id="UP000291838"/>
    </source>
</evidence>
<organism evidence="2 3">
    <name type="scientific">Nocardioides glacieisoli</name>
    <dbReference type="NCBI Taxonomy" id="1168730"/>
    <lineage>
        <taxon>Bacteria</taxon>
        <taxon>Bacillati</taxon>
        <taxon>Actinomycetota</taxon>
        <taxon>Actinomycetes</taxon>
        <taxon>Propionibacteriales</taxon>
        <taxon>Nocardioidaceae</taxon>
        <taxon>Nocardioides</taxon>
    </lineage>
</organism>
<dbReference type="RefSeq" id="WP_129474040.1">
    <property type="nucleotide sequence ID" value="NZ_SDWS01000002.1"/>
</dbReference>
<dbReference type="OrthoDB" id="3785780at2"/>
<dbReference type="EMBL" id="SDWS01000002">
    <property type="protein sequence ID" value="RYB92435.1"/>
    <property type="molecule type" value="Genomic_DNA"/>
</dbReference>
<keyword evidence="1" id="KW-0812">Transmembrane</keyword>
<name>A0A4Q2RWU9_9ACTN</name>
<sequence>MTDYQRIFVVGAQAGPDEVARLRKSLGSDVVVLTAPTVEAKRVVTGLGVEPVPDVLLAPVRFPDVDRGHHLDQLVRRHAVEDRFRDVVVVTDAATVTLLLRALAPDQLPMAGAVTEVGLPRGSRPVPLVQAALGGGVLAFVAVLAASVIPFWVVPLLALLAGLALLLVPRRRHLGEALLISVAVAIAVSLLSIAGSSRFPGSW</sequence>
<accession>A0A4Q2RWU9</accession>
<comment type="caution">
    <text evidence="2">The sequence shown here is derived from an EMBL/GenBank/DDBJ whole genome shotgun (WGS) entry which is preliminary data.</text>
</comment>
<dbReference type="AlphaFoldDB" id="A0A4Q2RWU9"/>
<evidence type="ECO:0000256" key="1">
    <source>
        <dbReference type="SAM" id="Phobius"/>
    </source>
</evidence>
<keyword evidence="1" id="KW-0472">Membrane</keyword>